<feature type="transmembrane region" description="Helical" evidence="7">
    <location>
        <begin position="120"/>
        <end position="146"/>
    </location>
</feature>
<organism evidence="9 10">
    <name type="scientific">Aeromicrobium terrae</name>
    <dbReference type="NCBI Taxonomy" id="2498846"/>
    <lineage>
        <taxon>Bacteria</taxon>
        <taxon>Bacillati</taxon>
        <taxon>Actinomycetota</taxon>
        <taxon>Actinomycetes</taxon>
        <taxon>Propionibacteriales</taxon>
        <taxon>Nocardioidaceae</taxon>
        <taxon>Aeromicrobium</taxon>
    </lineage>
</organism>
<proteinExistence type="inferred from homology"/>
<dbReference type="SUPFAM" id="SSF161098">
    <property type="entry name" value="MetI-like"/>
    <property type="match status" value="1"/>
</dbReference>
<keyword evidence="5 7" id="KW-1133">Transmembrane helix</keyword>
<keyword evidence="10" id="KW-1185">Reference proteome</keyword>
<feature type="transmembrane region" description="Helical" evidence="7">
    <location>
        <begin position="296"/>
        <end position="319"/>
    </location>
</feature>
<feature type="transmembrane region" description="Helical" evidence="7">
    <location>
        <begin position="242"/>
        <end position="269"/>
    </location>
</feature>
<comment type="subcellular location">
    <subcellularLocation>
        <location evidence="1 7">Cell membrane</location>
        <topology evidence="1 7">Multi-pass membrane protein</topology>
    </subcellularLocation>
</comment>
<dbReference type="InterPro" id="IPR025966">
    <property type="entry name" value="OppC_N"/>
</dbReference>
<sequence length="330" mass="35598">MPETTTSPTRPRPGQERFVAAIEETPLQAIDAVDVGEVPENQWREAWKRLRRQPLFWISAVIIFVLAVVIAFPGLFTNADPQFKQLSDSFAPARDGHPFGFTQQGGDVWARTLYGARASVAVGVLTTVLVAVIGIITGAVAGFYGGWVDTILSRLSDIFFSIPLLLASIVVISVINNVKPDRGFWLSVIVIVLALALFAWPQITRQMRGAVLEVKNLEFVDAATAIGATRFKNLTRHIVPNALAPVIVTATISLGVFIVAEAALSFLGLGLPSNVVSWGNDLSDAQNQVRSGQHLVVMWVPATALAITVLGFILLGEAVREALDPKGRKA</sequence>
<dbReference type="CDD" id="cd06261">
    <property type="entry name" value="TM_PBP2"/>
    <property type="match status" value="1"/>
</dbReference>
<name>A0A5C8NL68_9ACTN</name>
<accession>A0A5C8NL68</accession>
<dbReference type="PANTHER" id="PTHR43386">
    <property type="entry name" value="OLIGOPEPTIDE TRANSPORT SYSTEM PERMEASE PROTEIN APPC"/>
    <property type="match status" value="1"/>
</dbReference>
<feature type="transmembrane region" description="Helical" evidence="7">
    <location>
        <begin position="54"/>
        <end position="76"/>
    </location>
</feature>
<dbReference type="AlphaFoldDB" id="A0A5C8NL68"/>
<comment type="similarity">
    <text evidence="7">Belongs to the binding-protein-dependent transport system permease family.</text>
</comment>
<dbReference type="EMBL" id="VDUX01000003">
    <property type="protein sequence ID" value="TXL61223.1"/>
    <property type="molecule type" value="Genomic_DNA"/>
</dbReference>
<dbReference type="InterPro" id="IPR000515">
    <property type="entry name" value="MetI-like"/>
</dbReference>
<feature type="transmembrane region" description="Helical" evidence="7">
    <location>
        <begin position="158"/>
        <end position="178"/>
    </location>
</feature>
<evidence type="ECO:0000313" key="9">
    <source>
        <dbReference type="EMBL" id="TXL61223.1"/>
    </source>
</evidence>
<feature type="domain" description="ABC transmembrane type-1" evidence="8">
    <location>
        <begin position="116"/>
        <end position="316"/>
    </location>
</feature>
<evidence type="ECO:0000256" key="4">
    <source>
        <dbReference type="ARBA" id="ARBA00022692"/>
    </source>
</evidence>
<evidence type="ECO:0000256" key="2">
    <source>
        <dbReference type="ARBA" id="ARBA00022448"/>
    </source>
</evidence>
<comment type="caution">
    <text evidence="9">The sequence shown here is derived from an EMBL/GenBank/DDBJ whole genome shotgun (WGS) entry which is preliminary data.</text>
</comment>
<dbReference type="GO" id="GO:0055085">
    <property type="term" value="P:transmembrane transport"/>
    <property type="evidence" value="ECO:0007669"/>
    <property type="project" value="InterPro"/>
</dbReference>
<gene>
    <name evidence="9" type="ORF">FHP06_07230</name>
</gene>
<evidence type="ECO:0000313" key="10">
    <source>
        <dbReference type="Proteomes" id="UP000321571"/>
    </source>
</evidence>
<dbReference type="RefSeq" id="WP_147685320.1">
    <property type="nucleotide sequence ID" value="NZ_VDUX01000003.1"/>
</dbReference>
<keyword evidence="4 7" id="KW-0812">Transmembrane</keyword>
<dbReference type="InterPro" id="IPR035906">
    <property type="entry name" value="MetI-like_sf"/>
</dbReference>
<dbReference type="OrthoDB" id="8906042at2"/>
<reference evidence="9 10" key="1">
    <citation type="submission" date="2019-06" db="EMBL/GenBank/DDBJ databases">
        <title>Aeromicrobium sp. nov., isolated from a maize field.</title>
        <authorList>
            <person name="Lin S.-Y."/>
            <person name="Tsai C.-F."/>
            <person name="Young C.-C."/>
        </authorList>
    </citation>
    <scope>NUCLEOTIDE SEQUENCE [LARGE SCALE GENOMIC DNA]</scope>
    <source>
        <strain evidence="9 10">CC-CFT486</strain>
    </source>
</reference>
<dbReference type="Proteomes" id="UP000321571">
    <property type="component" value="Unassembled WGS sequence"/>
</dbReference>
<keyword evidence="3" id="KW-1003">Cell membrane</keyword>
<evidence type="ECO:0000256" key="5">
    <source>
        <dbReference type="ARBA" id="ARBA00022989"/>
    </source>
</evidence>
<dbReference type="PANTHER" id="PTHR43386:SF6">
    <property type="entry name" value="ABC TRANSPORTER PERMEASE PROTEIN"/>
    <property type="match status" value="1"/>
</dbReference>
<evidence type="ECO:0000256" key="1">
    <source>
        <dbReference type="ARBA" id="ARBA00004651"/>
    </source>
</evidence>
<feature type="transmembrane region" description="Helical" evidence="7">
    <location>
        <begin position="184"/>
        <end position="200"/>
    </location>
</feature>
<evidence type="ECO:0000256" key="6">
    <source>
        <dbReference type="ARBA" id="ARBA00023136"/>
    </source>
</evidence>
<keyword evidence="2 7" id="KW-0813">Transport</keyword>
<dbReference type="Gene3D" id="1.10.3720.10">
    <property type="entry name" value="MetI-like"/>
    <property type="match status" value="1"/>
</dbReference>
<evidence type="ECO:0000256" key="3">
    <source>
        <dbReference type="ARBA" id="ARBA00022475"/>
    </source>
</evidence>
<dbReference type="Pfam" id="PF12911">
    <property type="entry name" value="OppC_N"/>
    <property type="match status" value="1"/>
</dbReference>
<protein>
    <submittedName>
        <fullName evidence="9">ABC transporter permease</fullName>
    </submittedName>
</protein>
<dbReference type="PROSITE" id="PS50928">
    <property type="entry name" value="ABC_TM1"/>
    <property type="match status" value="1"/>
</dbReference>
<evidence type="ECO:0000256" key="7">
    <source>
        <dbReference type="RuleBase" id="RU363032"/>
    </source>
</evidence>
<dbReference type="InterPro" id="IPR050366">
    <property type="entry name" value="BP-dependent_transpt_permease"/>
</dbReference>
<dbReference type="GO" id="GO:0005886">
    <property type="term" value="C:plasma membrane"/>
    <property type="evidence" value="ECO:0007669"/>
    <property type="project" value="UniProtKB-SubCell"/>
</dbReference>
<keyword evidence="6 7" id="KW-0472">Membrane</keyword>
<evidence type="ECO:0000259" key="8">
    <source>
        <dbReference type="PROSITE" id="PS50928"/>
    </source>
</evidence>
<dbReference type="Pfam" id="PF00528">
    <property type="entry name" value="BPD_transp_1"/>
    <property type="match status" value="1"/>
</dbReference>